<dbReference type="GO" id="GO:0016614">
    <property type="term" value="F:oxidoreductase activity, acting on CH-OH group of donors"/>
    <property type="evidence" value="ECO:0007669"/>
    <property type="project" value="InterPro"/>
</dbReference>
<feature type="binding site" evidence="6">
    <location>
        <begin position="120"/>
        <end position="123"/>
    </location>
    <ligand>
        <name>FAD</name>
        <dbReference type="ChEBI" id="CHEBI:57692"/>
    </ligand>
</feature>
<evidence type="ECO:0000256" key="5">
    <source>
        <dbReference type="PIRSR" id="PIRSR000137-1"/>
    </source>
</evidence>
<feature type="domain" description="Glucose-methanol-choline oxidoreductase N-terminal" evidence="8">
    <location>
        <begin position="302"/>
        <end position="316"/>
    </location>
</feature>
<dbReference type="InterPro" id="IPR012132">
    <property type="entry name" value="GMC_OxRdtase"/>
</dbReference>
<feature type="active site" description="Proton donor" evidence="5">
    <location>
        <position position="518"/>
    </location>
</feature>
<proteinExistence type="inferred from homology"/>
<name>A0A0C9W5L2_SPHS4</name>
<dbReference type="Pfam" id="PF05199">
    <property type="entry name" value="GMC_oxred_C"/>
    <property type="match status" value="1"/>
</dbReference>
<reference evidence="9 10" key="1">
    <citation type="submission" date="2014-06" db="EMBL/GenBank/DDBJ databases">
        <title>Evolutionary Origins and Diversification of the Mycorrhizal Mutualists.</title>
        <authorList>
            <consortium name="DOE Joint Genome Institute"/>
            <consortium name="Mycorrhizal Genomics Consortium"/>
            <person name="Kohler A."/>
            <person name="Kuo A."/>
            <person name="Nagy L.G."/>
            <person name="Floudas D."/>
            <person name="Copeland A."/>
            <person name="Barry K.W."/>
            <person name="Cichocki N."/>
            <person name="Veneault-Fourrey C."/>
            <person name="LaButti K."/>
            <person name="Lindquist E.A."/>
            <person name="Lipzen A."/>
            <person name="Lundell T."/>
            <person name="Morin E."/>
            <person name="Murat C."/>
            <person name="Riley R."/>
            <person name="Ohm R."/>
            <person name="Sun H."/>
            <person name="Tunlid A."/>
            <person name="Henrissat B."/>
            <person name="Grigoriev I.V."/>
            <person name="Hibbett D.S."/>
            <person name="Martin F."/>
        </authorList>
    </citation>
    <scope>NUCLEOTIDE SEQUENCE [LARGE SCALE GENOMIC DNA]</scope>
    <source>
        <strain evidence="9 10">SS14</strain>
    </source>
</reference>
<evidence type="ECO:0000313" key="10">
    <source>
        <dbReference type="Proteomes" id="UP000054279"/>
    </source>
</evidence>
<evidence type="ECO:0000256" key="6">
    <source>
        <dbReference type="PIRSR" id="PIRSR000137-2"/>
    </source>
</evidence>
<gene>
    <name evidence="9" type="ORF">M422DRAFT_249399</name>
</gene>
<feature type="chain" id="PRO_5002205100" evidence="7">
    <location>
        <begin position="20"/>
        <end position="583"/>
    </location>
</feature>
<dbReference type="SUPFAM" id="SSF51905">
    <property type="entry name" value="FAD/NAD(P)-binding domain"/>
    <property type="match status" value="1"/>
</dbReference>
<accession>A0A0C9W5L2</accession>
<dbReference type="Gene3D" id="3.30.560.10">
    <property type="entry name" value="Glucose Oxidase, domain 3"/>
    <property type="match status" value="1"/>
</dbReference>
<sequence>MLHLGLVTFAFLFLSQCQGADNEQIDSLSGKTFDFIIVGGGTAGSVIANRLTEDPRFTVLLIEAGPNNEGVLNIEVPAFSGRLTNSPYDWNFTTVSQVGLNGRSLPYPRGHVLGGSSSINGMVFTRGSSDDYDRWARVTGDNGWPWNALRPYLLKNEHWVPPVDGRNTTGEFDPRAHGLDGVNYVSLGSYLGSIDERVIQTTVDLKNEFPYNLDTNDGTPLGVGSMQSTIGFGERSSAARSYLASNFRQRVNLHILTDTTVTQILSTGLGVRPDFRIVELASSVTRPRTRFTAANEVILSAGSIATPQILLNSGIGDKSELAKVGVQSAVHLPDVGKNLSDQPVTSAAWSTNDPDPGLQAWQHNATILVEVLKQWNETRTGPLVVQFPRQETAWWRVPSNTPGFKDSSAGPKSPHIEIALGGSGGSVSGAVVLVSPLSRGSVALKTNNPFDAPLIDVAFLTDENDVFALREGIKATKRFFGGPAWKDLIIGETSPGANVTNDDELTEYIRNSAGTTLHAVGTAAMSARGASYGVVDPDMRVKGISGLRIVDASIMPFVISGHTQAGVYLIAERGADLIKSAWV</sequence>
<dbReference type="GO" id="GO:0050660">
    <property type="term" value="F:flavin adenine dinucleotide binding"/>
    <property type="evidence" value="ECO:0007669"/>
    <property type="project" value="InterPro"/>
</dbReference>
<feature type="active site" description="Proton acceptor" evidence="5">
    <location>
        <position position="562"/>
    </location>
</feature>
<keyword evidence="10" id="KW-1185">Reference proteome</keyword>
<dbReference type="SUPFAM" id="SSF54373">
    <property type="entry name" value="FAD-linked reductases, C-terminal domain"/>
    <property type="match status" value="1"/>
</dbReference>
<dbReference type="Pfam" id="PF00732">
    <property type="entry name" value="GMC_oxred_N"/>
    <property type="match status" value="1"/>
</dbReference>
<feature type="binding site" evidence="6">
    <location>
        <position position="112"/>
    </location>
    <ligand>
        <name>FAD</name>
        <dbReference type="ChEBI" id="CHEBI:57692"/>
    </ligand>
</feature>
<comment type="similarity">
    <text evidence="2">Belongs to the GMC oxidoreductase family.</text>
</comment>
<evidence type="ECO:0000256" key="1">
    <source>
        <dbReference type="ARBA" id="ARBA00001974"/>
    </source>
</evidence>
<protein>
    <submittedName>
        <fullName evidence="9">GMC oxidoreductase</fullName>
    </submittedName>
</protein>
<keyword evidence="3" id="KW-0285">Flavoprotein</keyword>
<dbReference type="Proteomes" id="UP000054279">
    <property type="component" value="Unassembled WGS sequence"/>
</dbReference>
<evidence type="ECO:0000256" key="4">
    <source>
        <dbReference type="ARBA" id="ARBA00022827"/>
    </source>
</evidence>
<organism evidence="9 10">
    <name type="scientific">Sphaerobolus stellatus (strain SS14)</name>
    <dbReference type="NCBI Taxonomy" id="990650"/>
    <lineage>
        <taxon>Eukaryota</taxon>
        <taxon>Fungi</taxon>
        <taxon>Dikarya</taxon>
        <taxon>Basidiomycota</taxon>
        <taxon>Agaricomycotina</taxon>
        <taxon>Agaricomycetes</taxon>
        <taxon>Phallomycetidae</taxon>
        <taxon>Geastrales</taxon>
        <taxon>Sphaerobolaceae</taxon>
        <taxon>Sphaerobolus</taxon>
    </lineage>
</organism>
<dbReference type="PANTHER" id="PTHR11552">
    <property type="entry name" value="GLUCOSE-METHANOL-CHOLINE GMC OXIDOREDUCTASE"/>
    <property type="match status" value="1"/>
</dbReference>
<evidence type="ECO:0000313" key="9">
    <source>
        <dbReference type="EMBL" id="KIJ47083.1"/>
    </source>
</evidence>
<dbReference type="PANTHER" id="PTHR11552:SF147">
    <property type="entry name" value="CHOLINE DEHYDROGENASE, MITOCHONDRIAL"/>
    <property type="match status" value="1"/>
</dbReference>
<dbReference type="AlphaFoldDB" id="A0A0C9W5L2"/>
<feature type="signal peptide" evidence="7">
    <location>
        <begin position="1"/>
        <end position="19"/>
    </location>
</feature>
<dbReference type="PIRSF" id="PIRSF000137">
    <property type="entry name" value="Alcohol_oxidase"/>
    <property type="match status" value="1"/>
</dbReference>
<dbReference type="InterPro" id="IPR007867">
    <property type="entry name" value="GMC_OxRtase_C"/>
</dbReference>
<evidence type="ECO:0000256" key="2">
    <source>
        <dbReference type="ARBA" id="ARBA00010790"/>
    </source>
</evidence>
<dbReference type="OrthoDB" id="269227at2759"/>
<evidence type="ECO:0000259" key="8">
    <source>
        <dbReference type="PROSITE" id="PS00624"/>
    </source>
</evidence>
<keyword evidence="4 6" id="KW-0274">FAD</keyword>
<dbReference type="Gene3D" id="3.50.50.60">
    <property type="entry name" value="FAD/NAD(P)-binding domain"/>
    <property type="match status" value="1"/>
</dbReference>
<dbReference type="InterPro" id="IPR036188">
    <property type="entry name" value="FAD/NAD-bd_sf"/>
</dbReference>
<dbReference type="HOGENOM" id="CLU_002865_6_3_1"/>
<dbReference type="EMBL" id="KN837104">
    <property type="protein sequence ID" value="KIJ47083.1"/>
    <property type="molecule type" value="Genomic_DNA"/>
</dbReference>
<evidence type="ECO:0000256" key="7">
    <source>
        <dbReference type="SAM" id="SignalP"/>
    </source>
</evidence>
<comment type="cofactor">
    <cofactor evidence="1 6">
        <name>FAD</name>
        <dbReference type="ChEBI" id="CHEBI:57692"/>
    </cofactor>
</comment>
<evidence type="ECO:0000256" key="3">
    <source>
        <dbReference type="ARBA" id="ARBA00022630"/>
    </source>
</evidence>
<feature type="binding site" evidence="6">
    <location>
        <position position="261"/>
    </location>
    <ligand>
        <name>FAD</name>
        <dbReference type="ChEBI" id="CHEBI:57692"/>
    </ligand>
</feature>
<dbReference type="InterPro" id="IPR000172">
    <property type="entry name" value="GMC_OxRdtase_N"/>
</dbReference>
<dbReference type="PROSITE" id="PS00624">
    <property type="entry name" value="GMC_OXRED_2"/>
    <property type="match status" value="1"/>
</dbReference>
<keyword evidence="7" id="KW-0732">Signal</keyword>